<dbReference type="AlphaFoldDB" id="A0A1A8XCN1"/>
<dbReference type="EMBL" id="FLQU01000973">
    <property type="protein sequence ID" value="SBS90651.1"/>
    <property type="molecule type" value="Genomic_DNA"/>
</dbReference>
<dbReference type="EMBL" id="FLQV01002607">
    <property type="protein sequence ID" value="SBT01608.1"/>
    <property type="molecule type" value="Genomic_DNA"/>
</dbReference>
<reference evidence="3 4" key="2">
    <citation type="submission" date="2016-05" db="EMBL/GenBank/DDBJ databases">
        <authorList>
            <person name="Naeem Raeece"/>
        </authorList>
    </citation>
    <scope>NUCLEOTIDE SEQUENCE [LARGE SCALE GENOMIC DNA]</scope>
</reference>
<dbReference type="Proteomes" id="UP000078546">
    <property type="component" value="Unassembled WGS sequence"/>
</dbReference>
<evidence type="ECO:0000313" key="1">
    <source>
        <dbReference type="EMBL" id="SBS90651.1"/>
    </source>
</evidence>
<protein>
    <submittedName>
        <fullName evidence="2">PIR Superfamily Protein</fullName>
    </submittedName>
</protein>
<accession>A0A1A8XCN1</accession>
<proteinExistence type="predicted"/>
<name>A0A1A8XCN1_PLAOA</name>
<evidence type="ECO:0000313" key="4">
    <source>
        <dbReference type="Proteomes" id="UP000078560"/>
    </source>
</evidence>
<gene>
    <name evidence="2" type="ORF">POVCU1_068160</name>
    <name evidence="1" type="ORF">POVCU2_0062810</name>
</gene>
<organism evidence="2 3">
    <name type="scientific">Plasmodium ovale curtisi</name>
    <dbReference type="NCBI Taxonomy" id="864141"/>
    <lineage>
        <taxon>Eukaryota</taxon>
        <taxon>Sar</taxon>
        <taxon>Alveolata</taxon>
        <taxon>Apicomplexa</taxon>
        <taxon>Aconoidasida</taxon>
        <taxon>Haemosporida</taxon>
        <taxon>Plasmodiidae</taxon>
        <taxon>Plasmodium</taxon>
        <taxon>Plasmodium (Plasmodium)</taxon>
    </lineage>
</organism>
<dbReference type="Proteomes" id="UP000078560">
    <property type="component" value="Unassembled WGS sequence"/>
</dbReference>
<reference evidence="2" key="1">
    <citation type="submission" date="2016-05" db="EMBL/GenBank/DDBJ databases">
        <authorList>
            <person name="Lavstsen T."/>
            <person name="Jespersen J.S."/>
        </authorList>
    </citation>
    <scope>NUCLEOTIDE SEQUENCE [LARGE SCALE GENOMIC DNA]</scope>
</reference>
<evidence type="ECO:0000313" key="2">
    <source>
        <dbReference type="EMBL" id="SBT01608.1"/>
    </source>
</evidence>
<sequence length="92" mass="11305">MFLRNLEKSMVWNIENARYGYCILLNYLIYDRLTDVFRDQSTSDNINIAFSNFQYMWKYTVNSPKNTSYYKKCERKLDMVNHHDWEKQKKIA</sequence>
<dbReference type="Pfam" id="PF05795">
    <property type="entry name" value="Plasmodium_Vir"/>
    <property type="match status" value="1"/>
</dbReference>
<dbReference type="InterPro" id="IPR008780">
    <property type="entry name" value="Plasmodium_Vir"/>
</dbReference>
<evidence type="ECO:0000313" key="3">
    <source>
        <dbReference type="Proteomes" id="UP000078546"/>
    </source>
</evidence>